<accession>A0ACC1L1Z9</accession>
<comment type="caution">
    <text evidence="1">The sequence shown here is derived from an EMBL/GenBank/DDBJ whole genome shotgun (WGS) entry which is preliminary data.</text>
</comment>
<dbReference type="EMBL" id="JANBUN010001101">
    <property type="protein sequence ID" value="KAJ2799670.1"/>
    <property type="molecule type" value="Genomic_DNA"/>
</dbReference>
<name>A0ACC1L1Z9_9FUNG</name>
<dbReference type="Proteomes" id="UP001140087">
    <property type="component" value="Unassembled WGS sequence"/>
</dbReference>
<reference evidence="1" key="1">
    <citation type="submission" date="2022-07" db="EMBL/GenBank/DDBJ databases">
        <title>Phylogenomic reconstructions and comparative analyses of Kickxellomycotina fungi.</title>
        <authorList>
            <person name="Reynolds N.K."/>
            <person name="Stajich J.E."/>
            <person name="Barry K."/>
            <person name="Grigoriev I.V."/>
            <person name="Crous P."/>
            <person name="Smith M.E."/>
        </authorList>
    </citation>
    <scope>NUCLEOTIDE SEQUENCE</scope>
    <source>
        <strain evidence="1">BCRC 34780</strain>
    </source>
</reference>
<evidence type="ECO:0000313" key="1">
    <source>
        <dbReference type="EMBL" id="KAJ2799670.1"/>
    </source>
</evidence>
<protein>
    <submittedName>
        <fullName evidence="1">Uncharacterized protein</fullName>
    </submittedName>
</protein>
<proteinExistence type="predicted"/>
<keyword evidence="2" id="KW-1185">Reference proteome</keyword>
<organism evidence="1 2">
    <name type="scientific">Coemansia helicoidea</name>
    <dbReference type="NCBI Taxonomy" id="1286919"/>
    <lineage>
        <taxon>Eukaryota</taxon>
        <taxon>Fungi</taxon>
        <taxon>Fungi incertae sedis</taxon>
        <taxon>Zoopagomycota</taxon>
        <taxon>Kickxellomycotina</taxon>
        <taxon>Kickxellomycetes</taxon>
        <taxon>Kickxellales</taxon>
        <taxon>Kickxellaceae</taxon>
        <taxon>Coemansia</taxon>
    </lineage>
</organism>
<evidence type="ECO:0000313" key="2">
    <source>
        <dbReference type="Proteomes" id="UP001140087"/>
    </source>
</evidence>
<gene>
    <name evidence="1" type="ORF">H4R21_003468</name>
</gene>
<sequence>MSTQPLPLQQQQPTRVLAGGARVIGPSDGSAQVGAGLLRRTPSAAQVANRQQPPGNRQRVSSYYEGMATGDMSAMPRAASRSGSRADFGPAPMTPQPQQPPQMQPQQHQFPLSPSRGGWTNAAPGGMWLGQGSQMPMNTLFGGGFGTMGMGHVPASAGISGAMGMGYVPVSAGIPGTMSPVSAQHFPGGLPPPMMGMPSSRPGSSLQHAHPSRPATSTGFHGAGPDSDSPVLVNVARGGARVIGPMRAKQAAPEGPAFLNPIPQSPSSALDGMLPGAPRGAGATAARDNIRSALSNNSLESGRSRSNSALRPIEESMEAAEARVSRKIQDLKITNESLLVVNAQLENRVKSQGKLISDLRKQLQSRDPFVPDPAADGEVSDEDALEYRSTVAAGKVISAAELDEDGSQLTASNAAGHSAAPADDAQEHSPSGSESGEDEEDKNEEDEGGDKGDKPVEDAKAEAGADGSAEAAGARQQEARELVARLMVLALSSPDPASPEKPPSRIPKQGQPAGAGAAGIARAQSATKAGLRAPAKSSSSRISSFGVASANTPVRPVVAGPDSSKEAAPAASDREQILDICRRLQQLM</sequence>